<evidence type="ECO:0000313" key="2">
    <source>
        <dbReference type="Proteomes" id="UP000036681"/>
    </source>
</evidence>
<dbReference type="InterPro" id="IPR002181">
    <property type="entry name" value="Fibrinogen_a/b/g_C_dom"/>
</dbReference>
<dbReference type="Gene3D" id="3.90.215.10">
    <property type="entry name" value="Gamma Fibrinogen, chain A, domain 1"/>
    <property type="match status" value="1"/>
</dbReference>
<dbReference type="NCBIfam" id="NF040941">
    <property type="entry name" value="GGGWT_bact"/>
    <property type="match status" value="1"/>
</dbReference>
<dbReference type="PROSITE" id="PS51406">
    <property type="entry name" value="FIBRINOGEN_C_2"/>
    <property type="match status" value="1"/>
</dbReference>
<dbReference type="WBParaSite" id="ALUE_0002346301-mRNA-1">
    <property type="protein sequence ID" value="ALUE_0002346301-mRNA-1"/>
    <property type="gene ID" value="ALUE_0002346301"/>
</dbReference>
<name>A0A0M3IXI5_ASCLU</name>
<accession>A0A0M3IXI5</accession>
<dbReference type="InterPro" id="IPR036056">
    <property type="entry name" value="Fibrinogen-like_C"/>
</dbReference>
<keyword evidence="2" id="KW-1185">Reference proteome</keyword>
<dbReference type="GO" id="GO:0005615">
    <property type="term" value="C:extracellular space"/>
    <property type="evidence" value="ECO:0007669"/>
    <property type="project" value="TreeGrafter"/>
</dbReference>
<dbReference type="SMART" id="SM00186">
    <property type="entry name" value="FBG"/>
    <property type="match status" value="1"/>
</dbReference>
<protein>
    <submittedName>
        <fullName evidence="3">Fibrinogen C-terminal domain-containing protein</fullName>
    </submittedName>
</protein>
<dbReference type="PANTHER" id="PTHR19143">
    <property type="entry name" value="FIBRINOGEN/TENASCIN/ANGIOPOEITIN"/>
    <property type="match status" value="1"/>
</dbReference>
<evidence type="ECO:0000259" key="1">
    <source>
        <dbReference type="PROSITE" id="PS51406"/>
    </source>
</evidence>
<dbReference type="AlphaFoldDB" id="A0A0M3IXI5"/>
<dbReference type="Pfam" id="PF00147">
    <property type="entry name" value="Fibrinogen_C"/>
    <property type="match status" value="1"/>
</dbReference>
<dbReference type="SUPFAM" id="SSF56496">
    <property type="entry name" value="Fibrinogen C-terminal domain-like"/>
    <property type="match status" value="1"/>
</dbReference>
<sequence length="173" mass="20118">LLFILHYIHYVQFITHFSVPPNPGDCADLQRLYKSSRSGVFTAYDWKCANPALCKFSVHCDMEIFGGGWTIILQRMNMSVNFDRDMADYENGFAIDNANFWIGIDRLHRLTNRPQCANELLLRLQTSSDAHTILVRYSHFIVCEPSTGYRLNLGLLFYSNDLNRSWLYFKSIC</sequence>
<reference evidence="3" key="1">
    <citation type="submission" date="2017-02" db="UniProtKB">
        <authorList>
            <consortium name="WormBaseParasite"/>
        </authorList>
    </citation>
    <scope>IDENTIFICATION</scope>
</reference>
<dbReference type="Proteomes" id="UP000036681">
    <property type="component" value="Unplaced"/>
</dbReference>
<organism evidence="2 3">
    <name type="scientific">Ascaris lumbricoides</name>
    <name type="common">Giant roundworm</name>
    <dbReference type="NCBI Taxonomy" id="6252"/>
    <lineage>
        <taxon>Eukaryota</taxon>
        <taxon>Metazoa</taxon>
        <taxon>Ecdysozoa</taxon>
        <taxon>Nematoda</taxon>
        <taxon>Chromadorea</taxon>
        <taxon>Rhabditida</taxon>
        <taxon>Spirurina</taxon>
        <taxon>Ascaridomorpha</taxon>
        <taxon>Ascaridoidea</taxon>
        <taxon>Ascarididae</taxon>
        <taxon>Ascaris</taxon>
    </lineage>
</organism>
<dbReference type="InterPro" id="IPR014716">
    <property type="entry name" value="Fibrinogen_a/b/g_C_1"/>
</dbReference>
<proteinExistence type="predicted"/>
<feature type="domain" description="Fibrinogen C-terminal" evidence="1">
    <location>
        <begin position="17"/>
        <end position="173"/>
    </location>
</feature>
<evidence type="ECO:0000313" key="3">
    <source>
        <dbReference type="WBParaSite" id="ALUE_0002346301-mRNA-1"/>
    </source>
</evidence>
<dbReference type="InterPro" id="IPR050373">
    <property type="entry name" value="Fibrinogen_C-term_domain"/>
</dbReference>